<feature type="compositionally biased region" description="Basic and acidic residues" evidence="1">
    <location>
        <begin position="10"/>
        <end position="27"/>
    </location>
</feature>
<name>A0A0F9AUD3_9ZZZZ</name>
<gene>
    <name evidence="2" type="ORF">LCGC14_2869950</name>
</gene>
<dbReference type="AlphaFoldDB" id="A0A0F9AUD3"/>
<dbReference type="EMBL" id="LAZR01055688">
    <property type="protein sequence ID" value="KKK75816.1"/>
    <property type="molecule type" value="Genomic_DNA"/>
</dbReference>
<evidence type="ECO:0000313" key="2">
    <source>
        <dbReference type="EMBL" id="KKK75816.1"/>
    </source>
</evidence>
<reference evidence="2" key="1">
    <citation type="journal article" date="2015" name="Nature">
        <title>Complex archaea that bridge the gap between prokaryotes and eukaryotes.</title>
        <authorList>
            <person name="Spang A."/>
            <person name="Saw J.H."/>
            <person name="Jorgensen S.L."/>
            <person name="Zaremba-Niedzwiedzka K."/>
            <person name="Martijn J."/>
            <person name="Lind A.E."/>
            <person name="van Eijk R."/>
            <person name="Schleper C."/>
            <person name="Guy L."/>
            <person name="Ettema T.J."/>
        </authorList>
    </citation>
    <scope>NUCLEOTIDE SEQUENCE</scope>
</reference>
<sequence length="27" mass="3255">MTASMTITKWEGRPFDDQALEKERKER</sequence>
<organism evidence="2">
    <name type="scientific">marine sediment metagenome</name>
    <dbReference type="NCBI Taxonomy" id="412755"/>
    <lineage>
        <taxon>unclassified sequences</taxon>
        <taxon>metagenomes</taxon>
        <taxon>ecological metagenomes</taxon>
    </lineage>
</organism>
<feature type="region of interest" description="Disordered" evidence="1">
    <location>
        <begin position="1"/>
        <end position="27"/>
    </location>
</feature>
<feature type="non-terminal residue" evidence="2">
    <location>
        <position position="27"/>
    </location>
</feature>
<comment type="caution">
    <text evidence="2">The sequence shown here is derived from an EMBL/GenBank/DDBJ whole genome shotgun (WGS) entry which is preliminary data.</text>
</comment>
<evidence type="ECO:0000256" key="1">
    <source>
        <dbReference type="SAM" id="MobiDB-lite"/>
    </source>
</evidence>
<protein>
    <submittedName>
        <fullName evidence="2">Uncharacterized protein</fullName>
    </submittedName>
</protein>
<accession>A0A0F9AUD3</accession>
<proteinExistence type="predicted"/>